<name>A0A0Q3P6S7_SETIT</name>
<feature type="chain" id="PRO_5030016677" evidence="1">
    <location>
        <begin position="21"/>
        <end position="176"/>
    </location>
</feature>
<keyword evidence="3" id="KW-1185">Reference proteome</keyword>
<sequence length="176" mass="19719">IKVVHVLFVPVLLLPLPAEAQGGKLLLRLFLLRLPRHAVLCTELQLPKGPFVQRLLQPKLLHLHPSQLQLQAVLRRPLPAAVQRRLLLLRGVLRLRRLPRRPRPVPVVVLQRPAAAFLLQVPVVVLRGGDVLWRQGGLLPRLVPRRPGGAAVPGVLMRLRVLLSPVQRRVPVPALR</sequence>
<evidence type="ECO:0000313" key="3">
    <source>
        <dbReference type="Proteomes" id="UP000004995"/>
    </source>
</evidence>
<dbReference type="EMBL" id="AGNK02003906">
    <property type="status" value="NOT_ANNOTATED_CDS"/>
    <property type="molecule type" value="Genomic_DNA"/>
</dbReference>
<accession>A0A0Q3P6S7</accession>
<reference evidence="3" key="1">
    <citation type="journal article" date="2012" name="Nat. Biotechnol.">
        <title>Reference genome sequence of the model plant Setaria.</title>
        <authorList>
            <person name="Bennetzen J.L."/>
            <person name="Schmutz J."/>
            <person name="Wang H."/>
            <person name="Percifield R."/>
            <person name="Hawkins J."/>
            <person name="Pontaroli A.C."/>
            <person name="Estep M."/>
            <person name="Feng L."/>
            <person name="Vaughn J.N."/>
            <person name="Grimwood J."/>
            <person name="Jenkins J."/>
            <person name="Barry K."/>
            <person name="Lindquist E."/>
            <person name="Hellsten U."/>
            <person name="Deshpande S."/>
            <person name="Wang X."/>
            <person name="Wu X."/>
            <person name="Mitros T."/>
            <person name="Triplett J."/>
            <person name="Yang X."/>
            <person name="Ye C.Y."/>
            <person name="Mauro-Herrera M."/>
            <person name="Wang L."/>
            <person name="Li P."/>
            <person name="Sharma M."/>
            <person name="Sharma R."/>
            <person name="Ronald P.C."/>
            <person name="Panaud O."/>
            <person name="Kellogg E.A."/>
            <person name="Brutnell T.P."/>
            <person name="Doust A.N."/>
            <person name="Tuskan G.A."/>
            <person name="Rokhsar D."/>
            <person name="Devos K.M."/>
        </authorList>
    </citation>
    <scope>NUCLEOTIDE SEQUENCE [LARGE SCALE GENOMIC DNA]</scope>
    <source>
        <strain evidence="3">cv. Yugu1</strain>
    </source>
</reference>
<dbReference type="STRING" id="4555.A0A0Q3P6S7"/>
<evidence type="ECO:0000256" key="1">
    <source>
        <dbReference type="SAM" id="SignalP"/>
    </source>
</evidence>
<reference evidence="2" key="2">
    <citation type="submission" date="2018-08" db="UniProtKB">
        <authorList>
            <consortium name="EnsemblPlants"/>
        </authorList>
    </citation>
    <scope>IDENTIFICATION</scope>
    <source>
        <strain evidence="2">Yugu1</strain>
    </source>
</reference>
<evidence type="ECO:0000313" key="2">
    <source>
        <dbReference type="EnsemblPlants" id="KQL02057"/>
    </source>
</evidence>
<dbReference type="ExpressionAtlas" id="A0A0Q3P6S7">
    <property type="expression patterns" value="baseline"/>
</dbReference>
<dbReference type="AlphaFoldDB" id="A0A0Q3P6S7"/>
<dbReference type="Gramene" id="KQL02057">
    <property type="protein sequence ID" value="KQL02057"/>
    <property type="gene ID" value="SETIT_0159641mg"/>
</dbReference>
<organism evidence="2 3">
    <name type="scientific">Setaria italica</name>
    <name type="common">Foxtail millet</name>
    <name type="synonym">Panicum italicum</name>
    <dbReference type="NCBI Taxonomy" id="4555"/>
    <lineage>
        <taxon>Eukaryota</taxon>
        <taxon>Viridiplantae</taxon>
        <taxon>Streptophyta</taxon>
        <taxon>Embryophyta</taxon>
        <taxon>Tracheophyta</taxon>
        <taxon>Spermatophyta</taxon>
        <taxon>Magnoliopsida</taxon>
        <taxon>Liliopsida</taxon>
        <taxon>Poales</taxon>
        <taxon>Poaceae</taxon>
        <taxon>PACMAD clade</taxon>
        <taxon>Panicoideae</taxon>
        <taxon>Panicodae</taxon>
        <taxon>Paniceae</taxon>
        <taxon>Cenchrinae</taxon>
        <taxon>Setaria</taxon>
    </lineage>
</organism>
<dbReference type="InParanoid" id="A0A0Q3P6S7"/>
<protein>
    <submittedName>
        <fullName evidence="2">Uncharacterized protein</fullName>
    </submittedName>
</protein>
<dbReference type="Proteomes" id="UP000004995">
    <property type="component" value="Unassembled WGS sequence"/>
</dbReference>
<feature type="signal peptide" evidence="1">
    <location>
        <begin position="1"/>
        <end position="20"/>
    </location>
</feature>
<dbReference type="EnsemblPlants" id="KQL02057">
    <property type="protein sequence ID" value="KQL02057"/>
    <property type="gene ID" value="SETIT_0159641mg"/>
</dbReference>
<proteinExistence type="predicted"/>
<keyword evidence="1" id="KW-0732">Signal</keyword>